<accession>A0ABR6Z3V5</accession>
<sequence length="149" mass="17226">MNISQRIRSGVRPSVVWRNLIASSAEPDKMQFARDLAQSFSNQKRWLLLSSVFEWKEYKKSDVWDHFFDFQLILQLLEHGETLPWTLDECKQELENMKPSRDILIAAEKREADEAMTFEALKEKISGFPGEILCIQPCGMAILLVGSYA</sequence>
<evidence type="ECO:0000313" key="1">
    <source>
        <dbReference type="EMBL" id="MBC3905971.1"/>
    </source>
</evidence>
<dbReference type="Proteomes" id="UP000646911">
    <property type="component" value="Unassembled WGS sequence"/>
</dbReference>
<dbReference type="RefSeq" id="WP_186951234.1">
    <property type="nucleotide sequence ID" value="NZ_JACOFX010000001.1"/>
</dbReference>
<evidence type="ECO:0000313" key="2">
    <source>
        <dbReference type="Proteomes" id="UP000646911"/>
    </source>
</evidence>
<name>A0ABR6Z3V5_9BURK</name>
<proteinExistence type="predicted"/>
<organism evidence="1 2">
    <name type="scientific">Undibacterium umbellatum</name>
    <dbReference type="NCBI Taxonomy" id="2762300"/>
    <lineage>
        <taxon>Bacteria</taxon>
        <taxon>Pseudomonadati</taxon>
        <taxon>Pseudomonadota</taxon>
        <taxon>Betaproteobacteria</taxon>
        <taxon>Burkholderiales</taxon>
        <taxon>Oxalobacteraceae</taxon>
        <taxon>Undibacterium</taxon>
    </lineage>
</organism>
<dbReference type="EMBL" id="JACOFX010000001">
    <property type="protein sequence ID" value="MBC3905971.1"/>
    <property type="molecule type" value="Genomic_DNA"/>
</dbReference>
<keyword evidence="2" id="KW-1185">Reference proteome</keyword>
<reference evidence="1 2" key="1">
    <citation type="submission" date="2020-08" db="EMBL/GenBank/DDBJ databases">
        <title>Novel species isolated from subtropical streams in China.</title>
        <authorList>
            <person name="Lu H."/>
        </authorList>
    </citation>
    <scope>NUCLEOTIDE SEQUENCE [LARGE SCALE GENOMIC DNA]</scope>
    <source>
        <strain evidence="1 2">NL8W</strain>
    </source>
</reference>
<comment type="caution">
    <text evidence="1">The sequence shown here is derived from an EMBL/GenBank/DDBJ whole genome shotgun (WGS) entry which is preliminary data.</text>
</comment>
<gene>
    <name evidence="1" type="ORF">H8L47_00180</name>
</gene>
<protein>
    <submittedName>
        <fullName evidence="1">Uncharacterized protein</fullName>
    </submittedName>
</protein>